<proteinExistence type="predicted"/>
<comment type="caution">
    <text evidence="2">The sequence shown here is derived from an EMBL/GenBank/DDBJ whole genome shotgun (WGS) entry which is preliminary data.</text>
</comment>
<dbReference type="Proteomes" id="UP000549971">
    <property type="component" value="Unassembled WGS sequence"/>
</dbReference>
<gene>
    <name evidence="2" type="ORF">HDA39_001190</name>
</gene>
<feature type="region of interest" description="Disordered" evidence="1">
    <location>
        <begin position="77"/>
        <end position="127"/>
    </location>
</feature>
<reference evidence="2 3" key="1">
    <citation type="submission" date="2020-08" db="EMBL/GenBank/DDBJ databases">
        <title>Sequencing the genomes of 1000 actinobacteria strains.</title>
        <authorList>
            <person name="Klenk H.-P."/>
        </authorList>
    </citation>
    <scope>NUCLEOTIDE SEQUENCE [LARGE SCALE GENOMIC DNA]</scope>
    <source>
        <strain evidence="2 3">DSM 28967</strain>
    </source>
</reference>
<name>A0A7W9J2K1_9ACTN</name>
<accession>A0A7W9J2K1</accession>
<evidence type="ECO:0000313" key="3">
    <source>
        <dbReference type="Proteomes" id="UP000549971"/>
    </source>
</evidence>
<evidence type="ECO:0000313" key="2">
    <source>
        <dbReference type="EMBL" id="MBB5834456.1"/>
    </source>
</evidence>
<keyword evidence="3" id="KW-1185">Reference proteome</keyword>
<feature type="region of interest" description="Disordered" evidence="1">
    <location>
        <begin position="149"/>
        <end position="178"/>
    </location>
</feature>
<sequence length="333" mass="34724">MTIEPCSVAAFVGCSAVGVQLCPEVVLWIARSACRTRGLDRRMRTGAADRCRGPSPQTGVAHWSRALESRTGVADRCHGLPSRTGAADWRRGPVPRTEPADRRRALDSRTGVAERVPRTETADRCRGPVPWTGVADRCRGPAWWTGAVDRRGGPTWRTGAADRRVGPVPRTGAGERHRQFDQGLGGAVDWGSVVARRYDAPFGAGVADRYCRPRPPTTSAVSGERWGGGGALMLGANGMRVPAGAVDGTGQIASPATTATSWAGRPCGVTDCVVTGVGGGPWQQFGARPMGRSCPHSVGLGRDGGAVLARGAADWGDGIRGVLYVAVAAVGGE</sequence>
<evidence type="ECO:0000256" key="1">
    <source>
        <dbReference type="SAM" id="MobiDB-lite"/>
    </source>
</evidence>
<dbReference type="AlphaFoldDB" id="A0A7W9J2K1"/>
<feature type="compositionally biased region" description="Basic and acidic residues" evidence="1">
    <location>
        <begin position="115"/>
        <end position="126"/>
    </location>
</feature>
<organism evidence="2 3">
    <name type="scientific">Kribbella italica</name>
    <dbReference type="NCBI Taxonomy" id="1540520"/>
    <lineage>
        <taxon>Bacteria</taxon>
        <taxon>Bacillati</taxon>
        <taxon>Actinomycetota</taxon>
        <taxon>Actinomycetes</taxon>
        <taxon>Propionibacteriales</taxon>
        <taxon>Kribbellaceae</taxon>
        <taxon>Kribbella</taxon>
    </lineage>
</organism>
<feature type="compositionally biased region" description="Basic and acidic residues" evidence="1">
    <location>
        <begin position="98"/>
        <end position="107"/>
    </location>
</feature>
<protein>
    <submittedName>
        <fullName evidence="2">Uncharacterized protein</fullName>
    </submittedName>
</protein>
<dbReference type="EMBL" id="JACHMY010000001">
    <property type="protein sequence ID" value="MBB5834456.1"/>
    <property type="molecule type" value="Genomic_DNA"/>
</dbReference>